<keyword evidence="9" id="KW-1185">Reference proteome</keyword>
<evidence type="ECO:0000256" key="4">
    <source>
        <dbReference type="ARBA" id="ARBA00022759"/>
    </source>
</evidence>
<dbReference type="InterPro" id="IPR036397">
    <property type="entry name" value="RNaseH_sf"/>
</dbReference>
<keyword evidence="3" id="KW-0540">Nuclease</keyword>
<proteinExistence type="predicted"/>
<dbReference type="PANTHER" id="PTHR35046">
    <property type="entry name" value="ZINC KNUCKLE (CCHC-TYPE) FAMILY PROTEIN"/>
    <property type="match status" value="1"/>
</dbReference>
<dbReference type="GO" id="GO:0004519">
    <property type="term" value="F:endonuclease activity"/>
    <property type="evidence" value="ECO:0007669"/>
    <property type="project" value="UniProtKB-KW"/>
</dbReference>
<keyword evidence="4" id="KW-0255">Endonuclease</keyword>
<keyword evidence="6" id="KW-0695">RNA-directed DNA polymerase</keyword>
<keyword evidence="2" id="KW-0548">Nucleotidyltransferase</keyword>
<dbReference type="CDD" id="cd09274">
    <property type="entry name" value="RNase_HI_RT_Ty3"/>
    <property type="match status" value="1"/>
</dbReference>
<dbReference type="GO" id="GO:0003676">
    <property type="term" value="F:nucleic acid binding"/>
    <property type="evidence" value="ECO:0007669"/>
    <property type="project" value="InterPro"/>
</dbReference>
<dbReference type="SUPFAM" id="SSF53098">
    <property type="entry name" value="Ribonuclease H-like"/>
    <property type="match status" value="1"/>
</dbReference>
<dbReference type="PANTHER" id="PTHR35046:SF9">
    <property type="entry name" value="RNA-DIRECTED DNA POLYMERASE"/>
    <property type="match status" value="1"/>
</dbReference>
<dbReference type="OrthoDB" id="407598at2759"/>
<dbReference type="Gene3D" id="3.30.420.10">
    <property type="entry name" value="Ribonuclease H-like superfamily/Ribonuclease H"/>
    <property type="match status" value="1"/>
</dbReference>
<gene>
    <name evidence="8" type="primary">Tf2-9</name>
    <name evidence="8" type="ORF">CR513_32398</name>
</gene>
<dbReference type="GO" id="GO:0003964">
    <property type="term" value="F:RNA-directed DNA polymerase activity"/>
    <property type="evidence" value="ECO:0007669"/>
    <property type="project" value="UniProtKB-KW"/>
</dbReference>
<evidence type="ECO:0000313" key="8">
    <source>
        <dbReference type="EMBL" id="RDX86283.1"/>
    </source>
</evidence>
<evidence type="ECO:0000256" key="3">
    <source>
        <dbReference type="ARBA" id="ARBA00022722"/>
    </source>
</evidence>
<evidence type="ECO:0000256" key="2">
    <source>
        <dbReference type="ARBA" id="ARBA00022695"/>
    </source>
</evidence>
<keyword evidence="5" id="KW-0378">Hydrolase</keyword>
<accession>A0A371G7F7</accession>
<evidence type="ECO:0000313" key="9">
    <source>
        <dbReference type="Proteomes" id="UP000257109"/>
    </source>
</evidence>
<dbReference type="EMBL" id="QJKJ01006557">
    <property type="protein sequence ID" value="RDX86283.1"/>
    <property type="molecule type" value="Genomic_DNA"/>
</dbReference>
<comment type="caution">
    <text evidence="8">The sequence shown here is derived from an EMBL/GenBank/DDBJ whole genome shotgun (WGS) entry which is preliminary data.</text>
</comment>
<dbReference type="Pfam" id="PF17917">
    <property type="entry name" value="RT_RNaseH"/>
    <property type="match status" value="1"/>
</dbReference>
<dbReference type="SUPFAM" id="SSF56672">
    <property type="entry name" value="DNA/RNA polymerases"/>
    <property type="match status" value="1"/>
</dbReference>
<organism evidence="8 9">
    <name type="scientific">Mucuna pruriens</name>
    <name type="common">Velvet bean</name>
    <name type="synonym">Dolichos pruriens</name>
    <dbReference type="NCBI Taxonomy" id="157652"/>
    <lineage>
        <taxon>Eukaryota</taxon>
        <taxon>Viridiplantae</taxon>
        <taxon>Streptophyta</taxon>
        <taxon>Embryophyta</taxon>
        <taxon>Tracheophyta</taxon>
        <taxon>Spermatophyta</taxon>
        <taxon>Magnoliopsida</taxon>
        <taxon>eudicotyledons</taxon>
        <taxon>Gunneridae</taxon>
        <taxon>Pentapetalae</taxon>
        <taxon>rosids</taxon>
        <taxon>fabids</taxon>
        <taxon>Fabales</taxon>
        <taxon>Fabaceae</taxon>
        <taxon>Papilionoideae</taxon>
        <taxon>50 kb inversion clade</taxon>
        <taxon>NPAAA clade</taxon>
        <taxon>indigoferoid/millettioid clade</taxon>
        <taxon>Phaseoleae</taxon>
        <taxon>Mucuna</taxon>
    </lineage>
</organism>
<keyword evidence="1" id="KW-0808">Transferase</keyword>
<evidence type="ECO:0000259" key="7">
    <source>
        <dbReference type="PROSITE" id="PS50994"/>
    </source>
</evidence>
<evidence type="ECO:0000256" key="6">
    <source>
        <dbReference type="ARBA" id="ARBA00022918"/>
    </source>
</evidence>
<dbReference type="GO" id="GO:0016787">
    <property type="term" value="F:hydrolase activity"/>
    <property type="evidence" value="ECO:0007669"/>
    <property type="project" value="UniProtKB-KW"/>
</dbReference>
<evidence type="ECO:0000256" key="5">
    <source>
        <dbReference type="ARBA" id="ARBA00022801"/>
    </source>
</evidence>
<dbReference type="GO" id="GO:0015074">
    <property type="term" value="P:DNA integration"/>
    <property type="evidence" value="ECO:0007669"/>
    <property type="project" value="InterPro"/>
</dbReference>
<feature type="domain" description="Integrase catalytic" evidence="7">
    <location>
        <begin position="262"/>
        <end position="370"/>
    </location>
</feature>
<dbReference type="AlphaFoldDB" id="A0A371G7F7"/>
<dbReference type="InterPro" id="IPR012337">
    <property type="entry name" value="RNaseH-like_sf"/>
</dbReference>
<dbReference type="PROSITE" id="PS50994">
    <property type="entry name" value="INTEGRASE"/>
    <property type="match status" value="1"/>
</dbReference>
<dbReference type="InterPro" id="IPR001584">
    <property type="entry name" value="Integrase_cat-core"/>
</dbReference>
<dbReference type="InterPro" id="IPR043502">
    <property type="entry name" value="DNA/RNA_pol_sf"/>
</dbReference>
<dbReference type="STRING" id="157652.A0A371G7F7"/>
<reference evidence="8" key="1">
    <citation type="submission" date="2018-05" db="EMBL/GenBank/DDBJ databases">
        <title>Draft genome of Mucuna pruriens seed.</title>
        <authorList>
            <person name="Nnadi N.E."/>
            <person name="Vos R."/>
            <person name="Hasami M.H."/>
            <person name="Devisetty U.K."/>
            <person name="Aguiy J.C."/>
        </authorList>
    </citation>
    <scope>NUCLEOTIDE SEQUENCE [LARGE SCALE GENOMIC DNA]</scope>
    <source>
        <strain evidence="8">JCA_2017</strain>
    </source>
</reference>
<evidence type="ECO:0000256" key="1">
    <source>
        <dbReference type="ARBA" id="ARBA00022679"/>
    </source>
</evidence>
<dbReference type="InterPro" id="IPR041373">
    <property type="entry name" value="RT_RNaseH"/>
</dbReference>
<feature type="non-terminal residue" evidence="8">
    <location>
        <position position="1"/>
    </location>
</feature>
<dbReference type="Proteomes" id="UP000257109">
    <property type="component" value="Unassembled WGS sequence"/>
</dbReference>
<sequence length="422" mass="48582">MAIVVEDGIIESRPFNLCFDSNPLVTAFKSETEAVHLCSRVETTKNAHHQCDTSNIGIGVVTSKKSTPLLTLGAQLNYSTNNKELYALVRALQNWKHYLLPKEFMIHNDHKALKHLRGQSKLNKRHAKWVEFLEHFPYVIKYKQGKISVVANALSRRHVLIAMLEIKMLGLYCIKKLYKKNPDFYEPFAMCVHAAFNDSFRHYGFLFKGKKLCVLMSSIRQLLVKEVHEGGLIGHFEELKTLDILMAKSWVSPHDLYTSLPVPTSPWIDIFMDFVLGLPRSKGGRDSIFEVVYWFSKMTHFIPCHKSDDTSHVANLFVKDVVRLHGLPRTIVSDKDTKFLGHFWRSLWSKLGTKLFHYTTCHPQMDGQIKVIPHVEFAYNRVFNSTTSYSPFELTYGFNPLSLLELFPLPLMPNCVNMKDDT</sequence>
<name>A0A371G7F7_MUCPR</name>
<protein>
    <submittedName>
        <fullName evidence="8">Tf2-9</fullName>
    </submittedName>
</protein>